<sequence>MRLTYSPLLMNLTGCALALLAWQLGGMGLGDALLATPGAVALSWLALLGDAVFWRALVTMLMQMLAGYLLALAVGIPLGIAMGRSRWVMAAVKPWASMFIVVSAAALVPLFILLLGRGMLMCIAIVFVATLWYVVMTMQQAARDLPARYMNVALSFGASRHQRFRLVMLPALFPYLLVAARIGLTHSLRAMVTAEMFISTDFGGLLNDAGLELSTAPLFALIVMLMLISVTATGLLRWLAGRVAPWYASRTEH</sequence>
<dbReference type="InterPro" id="IPR035906">
    <property type="entry name" value="MetI-like_sf"/>
</dbReference>
<dbReference type="RefSeq" id="WP_025421720.1">
    <property type="nucleotide sequence ID" value="NZ_CP006569.1"/>
</dbReference>
<dbReference type="Proteomes" id="UP000019028">
    <property type="component" value="Chromosome"/>
</dbReference>
<keyword evidence="5 8" id="KW-0812">Transmembrane</keyword>
<dbReference type="PATRIC" id="fig|1239307.3.peg.1660"/>
<evidence type="ECO:0000256" key="1">
    <source>
        <dbReference type="ARBA" id="ARBA00004429"/>
    </source>
</evidence>
<dbReference type="AlphaFoldDB" id="W0HRY5"/>
<evidence type="ECO:0000256" key="7">
    <source>
        <dbReference type="ARBA" id="ARBA00023136"/>
    </source>
</evidence>
<dbReference type="Pfam" id="PF00528">
    <property type="entry name" value="BPD_transp_1"/>
    <property type="match status" value="1"/>
</dbReference>
<feature type="transmembrane region" description="Helical" evidence="8">
    <location>
        <begin position="166"/>
        <end position="184"/>
    </location>
</feature>
<evidence type="ECO:0000256" key="6">
    <source>
        <dbReference type="ARBA" id="ARBA00022989"/>
    </source>
</evidence>
<dbReference type="OrthoDB" id="8138334at2"/>
<organism evidence="10 11">
    <name type="scientific">Sodalis praecaptivus</name>
    <dbReference type="NCBI Taxonomy" id="1239307"/>
    <lineage>
        <taxon>Bacteria</taxon>
        <taxon>Pseudomonadati</taxon>
        <taxon>Pseudomonadota</taxon>
        <taxon>Gammaproteobacteria</taxon>
        <taxon>Enterobacterales</taxon>
        <taxon>Bruguierivoracaceae</taxon>
        <taxon>Sodalis</taxon>
    </lineage>
</organism>
<evidence type="ECO:0000256" key="5">
    <source>
        <dbReference type="ARBA" id="ARBA00022692"/>
    </source>
</evidence>
<dbReference type="KEGG" id="sod:Sant_1528"/>
<dbReference type="PANTHER" id="PTHR30151:SF0">
    <property type="entry name" value="ABC TRANSPORTER PERMEASE PROTEIN MJ0413-RELATED"/>
    <property type="match status" value="1"/>
</dbReference>
<comment type="subcellular location">
    <subcellularLocation>
        <location evidence="1">Cell inner membrane</location>
        <topology evidence="1">Multi-pass membrane protein</topology>
    </subcellularLocation>
    <subcellularLocation>
        <location evidence="8">Cell membrane</location>
        <topology evidence="8">Multi-pass membrane protein</topology>
    </subcellularLocation>
</comment>
<dbReference type="HOGENOM" id="CLU_046113_2_2_6"/>
<evidence type="ECO:0000256" key="3">
    <source>
        <dbReference type="ARBA" id="ARBA00022475"/>
    </source>
</evidence>
<evidence type="ECO:0000256" key="2">
    <source>
        <dbReference type="ARBA" id="ARBA00022448"/>
    </source>
</evidence>
<keyword evidence="7 8" id="KW-0472">Membrane</keyword>
<dbReference type="PROSITE" id="PS50928">
    <property type="entry name" value="ABC_TM1"/>
    <property type="match status" value="1"/>
</dbReference>
<dbReference type="PANTHER" id="PTHR30151">
    <property type="entry name" value="ALKANE SULFONATE ABC TRANSPORTER-RELATED, MEMBRANE SUBUNIT"/>
    <property type="match status" value="1"/>
</dbReference>
<feature type="transmembrane region" description="Helical" evidence="8">
    <location>
        <begin position="218"/>
        <end position="240"/>
    </location>
</feature>
<feature type="transmembrane region" description="Helical" evidence="8">
    <location>
        <begin position="118"/>
        <end position="135"/>
    </location>
</feature>
<keyword evidence="2 8" id="KW-0813">Transport</keyword>
<reference evidence="10 11" key="1">
    <citation type="journal article" date="2014" name="Genome Biol. Evol.">
        <title>Genome degeneration and adaptation in a nascent stage of symbiosis.</title>
        <authorList>
            <person name="Oakeson K.F."/>
            <person name="Gil R."/>
            <person name="Clayton A.L."/>
            <person name="Dunn D.M."/>
            <person name="von Niederhausern A.C."/>
            <person name="Hamil C."/>
            <person name="Aoyagi A."/>
            <person name="Duval B."/>
            <person name="Baca A."/>
            <person name="Silva F.J."/>
            <person name="Vallier A."/>
            <person name="Jackson D.G."/>
            <person name="Latorre A."/>
            <person name="Weiss R.B."/>
            <person name="Heddi A."/>
            <person name="Moya A."/>
            <person name="Dale C."/>
        </authorList>
    </citation>
    <scope>NUCLEOTIDE SEQUENCE [LARGE SCALE GENOMIC DNA]</scope>
    <source>
        <strain evidence="10 11">HS1</strain>
    </source>
</reference>
<evidence type="ECO:0000256" key="8">
    <source>
        <dbReference type="RuleBase" id="RU363032"/>
    </source>
</evidence>
<feature type="transmembrane region" description="Helical" evidence="8">
    <location>
        <begin position="65"/>
        <end position="83"/>
    </location>
</feature>
<dbReference type="GO" id="GO:0005886">
    <property type="term" value="C:plasma membrane"/>
    <property type="evidence" value="ECO:0007669"/>
    <property type="project" value="UniProtKB-SubCell"/>
</dbReference>
<proteinExistence type="inferred from homology"/>
<dbReference type="InterPro" id="IPR000515">
    <property type="entry name" value="MetI-like"/>
</dbReference>
<evidence type="ECO:0000259" key="9">
    <source>
        <dbReference type="PROSITE" id="PS50928"/>
    </source>
</evidence>
<accession>W0HRY5</accession>
<keyword evidence="3" id="KW-1003">Cell membrane</keyword>
<name>W0HRY5_9GAMM</name>
<dbReference type="GO" id="GO:0055085">
    <property type="term" value="P:transmembrane transport"/>
    <property type="evidence" value="ECO:0007669"/>
    <property type="project" value="InterPro"/>
</dbReference>
<feature type="transmembrane region" description="Helical" evidence="8">
    <location>
        <begin position="95"/>
        <end position="112"/>
    </location>
</feature>
<comment type="similarity">
    <text evidence="8">Belongs to the binding-protein-dependent transport system permease family.</text>
</comment>
<dbReference type="Gene3D" id="1.10.3720.10">
    <property type="entry name" value="MetI-like"/>
    <property type="match status" value="1"/>
</dbReference>
<dbReference type="CDD" id="cd06261">
    <property type="entry name" value="TM_PBP2"/>
    <property type="match status" value="1"/>
</dbReference>
<dbReference type="EMBL" id="CP006569">
    <property type="protein sequence ID" value="AHF76586.1"/>
    <property type="molecule type" value="Genomic_DNA"/>
</dbReference>
<keyword evidence="11" id="KW-1185">Reference proteome</keyword>
<gene>
    <name evidence="10" type="ORF">Sant_1528</name>
</gene>
<evidence type="ECO:0000313" key="10">
    <source>
        <dbReference type="EMBL" id="AHF76586.1"/>
    </source>
</evidence>
<keyword evidence="6 8" id="KW-1133">Transmembrane helix</keyword>
<dbReference type="SUPFAM" id="SSF161098">
    <property type="entry name" value="MetI-like"/>
    <property type="match status" value="1"/>
</dbReference>
<keyword evidence="4" id="KW-0997">Cell inner membrane</keyword>
<feature type="domain" description="ABC transmembrane type-1" evidence="9">
    <location>
        <begin position="57"/>
        <end position="236"/>
    </location>
</feature>
<protein>
    <submittedName>
        <fullName evidence="10">Binding protein dependent transporter</fullName>
    </submittedName>
</protein>
<evidence type="ECO:0000313" key="11">
    <source>
        <dbReference type="Proteomes" id="UP000019028"/>
    </source>
</evidence>
<evidence type="ECO:0000256" key="4">
    <source>
        <dbReference type="ARBA" id="ARBA00022519"/>
    </source>
</evidence>